<accession>A0A5S4EWE1</accession>
<sequence length="204" mass="21788">MDTLKTMWESIPPATPEDLAGARRRLLDGMHARRRVVTVPRLLVAAGVAAAVAVTPLFVGTGTSAYAVSRSPDGTLTVTLSGLRDPEGLEAELGKAGVKADVTFLEPGMRCVAPRFVGVDESYGGPPVDGPDELREQVRTVRSFKAIRASSGTFQIYPEYIKPHETLVLEFSDGENAQVLWRLGSWLAKAGSPVKPCTPVAMGN</sequence>
<feature type="transmembrane region" description="Helical" evidence="1">
    <location>
        <begin position="42"/>
        <end position="68"/>
    </location>
</feature>
<dbReference type="AlphaFoldDB" id="A0A5S4EWE1"/>
<keyword evidence="3" id="KW-1185">Reference proteome</keyword>
<proteinExistence type="predicted"/>
<evidence type="ECO:0000256" key="1">
    <source>
        <dbReference type="SAM" id="Phobius"/>
    </source>
</evidence>
<keyword evidence="1" id="KW-1133">Transmembrane helix</keyword>
<reference evidence="2 3" key="1">
    <citation type="submission" date="2019-05" db="EMBL/GenBank/DDBJ databases">
        <title>Draft genome sequence of Nonomuraea turkmeniaca DSM 43926.</title>
        <authorList>
            <person name="Saricaoglu S."/>
            <person name="Isik K."/>
        </authorList>
    </citation>
    <scope>NUCLEOTIDE SEQUENCE [LARGE SCALE GENOMIC DNA]</scope>
    <source>
        <strain evidence="2 3">DSM 43926</strain>
    </source>
</reference>
<dbReference type="OrthoDB" id="3527508at2"/>
<comment type="caution">
    <text evidence="2">The sequence shown here is derived from an EMBL/GenBank/DDBJ whole genome shotgun (WGS) entry which is preliminary data.</text>
</comment>
<protein>
    <submittedName>
        <fullName evidence="2">Uncharacterized protein</fullName>
    </submittedName>
</protein>
<gene>
    <name evidence="2" type="ORF">ETD86_49875</name>
</gene>
<evidence type="ECO:0000313" key="2">
    <source>
        <dbReference type="EMBL" id="TMR07952.1"/>
    </source>
</evidence>
<keyword evidence="1" id="KW-0812">Transmembrane</keyword>
<dbReference type="Proteomes" id="UP000309128">
    <property type="component" value="Unassembled WGS sequence"/>
</dbReference>
<dbReference type="EMBL" id="VCKY01000333">
    <property type="protein sequence ID" value="TMR07952.1"/>
    <property type="molecule type" value="Genomic_DNA"/>
</dbReference>
<name>A0A5S4EWE1_9ACTN</name>
<evidence type="ECO:0000313" key="3">
    <source>
        <dbReference type="Proteomes" id="UP000309128"/>
    </source>
</evidence>
<keyword evidence="1" id="KW-0472">Membrane</keyword>
<organism evidence="2 3">
    <name type="scientific">Nonomuraea turkmeniaca</name>
    <dbReference type="NCBI Taxonomy" id="103838"/>
    <lineage>
        <taxon>Bacteria</taxon>
        <taxon>Bacillati</taxon>
        <taxon>Actinomycetota</taxon>
        <taxon>Actinomycetes</taxon>
        <taxon>Streptosporangiales</taxon>
        <taxon>Streptosporangiaceae</taxon>
        <taxon>Nonomuraea</taxon>
    </lineage>
</organism>